<accession>A0A4R2IG42</accession>
<proteinExistence type="predicted"/>
<feature type="chain" id="PRO_5020186507" evidence="1">
    <location>
        <begin position="20"/>
        <end position="274"/>
    </location>
</feature>
<keyword evidence="3" id="KW-1185">Reference proteome</keyword>
<evidence type="ECO:0000256" key="1">
    <source>
        <dbReference type="SAM" id="SignalP"/>
    </source>
</evidence>
<reference evidence="2 3" key="1">
    <citation type="journal article" date="2015" name="Stand. Genomic Sci.">
        <title>Genomic Encyclopedia of Bacterial and Archaeal Type Strains, Phase III: the genomes of soil and plant-associated and newly described type strains.</title>
        <authorList>
            <person name="Whitman W.B."/>
            <person name="Woyke T."/>
            <person name="Klenk H.P."/>
            <person name="Zhou Y."/>
            <person name="Lilburn T.G."/>
            <person name="Beck B.J."/>
            <person name="De Vos P."/>
            <person name="Vandamme P."/>
            <person name="Eisen J.A."/>
            <person name="Garrity G."/>
            <person name="Hugenholtz P."/>
            <person name="Kyrpides N.C."/>
        </authorList>
    </citation>
    <scope>NUCLEOTIDE SEQUENCE [LARGE SCALE GENOMIC DNA]</scope>
    <source>
        <strain evidence="2 3">A3</strain>
    </source>
</reference>
<keyword evidence="1" id="KW-0732">Signal</keyword>
<evidence type="ECO:0000313" key="2">
    <source>
        <dbReference type="EMBL" id="TCO43182.1"/>
    </source>
</evidence>
<name>A0A4R2IG42_9GAMM</name>
<dbReference type="EMBL" id="SLWQ01000001">
    <property type="protein sequence ID" value="TCO43182.1"/>
    <property type="molecule type" value="Genomic_DNA"/>
</dbReference>
<protein>
    <submittedName>
        <fullName evidence="2">Uncharacterized protein</fullName>
    </submittedName>
</protein>
<evidence type="ECO:0000313" key="3">
    <source>
        <dbReference type="Proteomes" id="UP000294862"/>
    </source>
</evidence>
<gene>
    <name evidence="2" type="ORF">EV148_101601</name>
</gene>
<dbReference type="RefSeq" id="WP_131993224.1">
    <property type="nucleotide sequence ID" value="NZ_SLWQ01000001.1"/>
</dbReference>
<sequence length="274" mass="30372">MKYWFPALFLLLGGTAAQAATIKPTLMWCDGCTAPQKRSMAGTRPIGETVYIGDNTANSFSAYFVDLLLDDSYNPPRQVKSPHLTTLDPSYNDLEDALLDFYDHAPVGWHKSLQVTYPVTPINVYDVVVVGPAQNNMLDWVSNNVGMIMNQIPIRIEQMLSFFTIGDASKMPSIRVTVTFTDGSKIDVDVDYSTTNPDFKVVENSGRDSHNNVVLSRRTSAPTNFDFSGSGNPSDYLDWVHWMQQLGYGIPVSPGVIWACTQDPVNGLHCVHIL</sequence>
<comment type="caution">
    <text evidence="2">The sequence shown here is derived from an EMBL/GenBank/DDBJ whole genome shotgun (WGS) entry which is preliminary data.</text>
</comment>
<feature type="signal peptide" evidence="1">
    <location>
        <begin position="1"/>
        <end position="19"/>
    </location>
</feature>
<dbReference type="AlphaFoldDB" id="A0A4R2IG42"/>
<dbReference type="Proteomes" id="UP000294862">
    <property type="component" value="Unassembled WGS sequence"/>
</dbReference>
<organism evidence="2 3">
    <name type="scientific">Dokdonella fugitiva</name>
    <dbReference type="NCBI Taxonomy" id="328517"/>
    <lineage>
        <taxon>Bacteria</taxon>
        <taxon>Pseudomonadati</taxon>
        <taxon>Pseudomonadota</taxon>
        <taxon>Gammaproteobacteria</taxon>
        <taxon>Lysobacterales</taxon>
        <taxon>Rhodanobacteraceae</taxon>
        <taxon>Dokdonella</taxon>
    </lineage>
</organism>